<reference evidence="3" key="2">
    <citation type="submission" date="2023-05" db="EMBL/GenBank/DDBJ databases">
        <authorList>
            <consortium name="Lawrence Berkeley National Laboratory"/>
            <person name="Steindorff A."/>
            <person name="Hensen N."/>
            <person name="Bonometti L."/>
            <person name="Westerberg I."/>
            <person name="Brannstrom I.O."/>
            <person name="Guillou S."/>
            <person name="Cros-Aarteil S."/>
            <person name="Calhoun S."/>
            <person name="Haridas S."/>
            <person name="Kuo A."/>
            <person name="Mondo S."/>
            <person name="Pangilinan J."/>
            <person name="Riley R."/>
            <person name="Labutti K."/>
            <person name="Andreopoulos B."/>
            <person name="Lipzen A."/>
            <person name="Chen C."/>
            <person name="Yanf M."/>
            <person name="Daum C."/>
            <person name="Ng V."/>
            <person name="Clum A."/>
            <person name="Ohm R."/>
            <person name="Martin F."/>
            <person name="Silar P."/>
            <person name="Natvig D."/>
            <person name="Lalanne C."/>
            <person name="Gautier V."/>
            <person name="Ament-Velasquez S.L."/>
            <person name="Kruys A."/>
            <person name="Hutchinson M.I."/>
            <person name="Powell A.J."/>
            <person name="Barry K."/>
            <person name="Miller A.N."/>
            <person name="Grigoriev I.V."/>
            <person name="Debuchy R."/>
            <person name="Gladieux P."/>
            <person name="Thoren M.H."/>
            <person name="Johannesson H."/>
        </authorList>
    </citation>
    <scope>NUCLEOTIDE SEQUENCE</scope>
    <source>
        <strain evidence="3">CBS 538.74</strain>
    </source>
</reference>
<protein>
    <submittedName>
        <fullName evidence="3">Uncharacterized protein</fullName>
    </submittedName>
</protein>
<dbReference type="Proteomes" id="UP001302745">
    <property type="component" value="Unassembled WGS sequence"/>
</dbReference>
<reference evidence="3" key="1">
    <citation type="journal article" date="2023" name="Mol. Phylogenet. Evol.">
        <title>Genome-scale phylogeny and comparative genomics of the fungal order Sordariales.</title>
        <authorList>
            <person name="Hensen N."/>
            <person name="Bonometti L."/>
            <person name="Westerberg I."/>
            <person name="Brannstrom I.O."/>
            <person name="Guillou S."/>
            <person name="Cros-Aarteil S."/>
            <person name="Calhoun S."/>
            <person name="Haridas S."/>
            <person name="Kuo A."/>
            <person name="Mondo S."/>
            <person name="Pangilinan J."/>
            <person name="Riley R."/>
            <person name="LaButti K."/>
            <person name="Andreopoulos B."/>
            <person name="Lipzen A."/>
            <person name="Chen C."/>
            <person name="Yan M."/>
            <person name="Daum C."/>
            <person name="Ng V."/>
            <person name="Clum A."/>
            <person name="Steindorff A."/>
            <person name="Ohm R.A."/>
            <person name="Martin F."/>
            <person name="Silar P."/>
            <person name="Natvig D.O."/>
            <person name="Lalanne C."/>
            <person name="Gautier V."/>
            <person name="Ament-Velasquez S.L."/>
            <person name="Kruys A."/>
            <person name="Hutchinson M.I."/>
            <person name="Powell A.J."/>
            <person name="Barry K."/>
            <person name="Miller A.N."/>
            <person name="Grigoriev I.V."/>
            <person name="Debuchy R."/>
            <person name="Gladieux P."/>
            <person name="Hiltunen Thoren M."/>
            <person name="Johannesson H."/>
        </authorList>
    </citation>
    <scope>NUCLEOTIDE SEQUENCE</scope>
    <source>
        <strain evidence="3">CBS 538.74</strain>
    </source>
</reference>
<keyword evidence="4" id="KW-1185">Reference proteome</keyword>
<name>A0AAN6VR88_9PEZI</name>
<dbReference type="EMBL" id="MU856880">
    <property type="protein sequence ID" value="KAK4155802.1"/>
    <property type="molecule type" value="Genomic_DNA"/>
</dbReference>
<feature type="region of interest" description="Disordered" evidence="1">
    <location>
        <begin position="181"/>
        <end position="208"/>
    </location>
</feature>
<evidence type="ECO:0000313" key="3">
    <source>
        <dbReference type="EMBL" id="KAK4155802.1"/>
    </source>
</evidence>
<feature type="signal peptide" evidence="2">
    <location>
        <begin position="1"/>
        <end position="17"/>
    </location>
</feature>
<dbReference type="AlphaFoldDB" id="A0AAN6VR88"/>
<keyword evidence="2" id="KW-0732">Signal</keyword>
<accession>A0AAN6VR88</accession>
<evidence type="ECO:0000256" key="1">
    <source>
        <dbReference type="SAM" id="MobiDB-lite"/>
    </source>
</evidence>
<organism evidence="3 4">
    <name type="scientific">Chaetomidium leptoderma</name>
    <dbReference type="NCBI Taxonomy" id="669021"/>
    <lineage>
        <taxon>Eukaryota</taxon>
        <taxon>Fungi</taxon>
        <taxon>Dikarya</taxon>
        <taxon>Ascomycota</taxon>
        <taxon>Pezizomycotina</taxon>
        <taxon>Sordariomycetes</taxon>
        <taxon>Sordariomycetidae</taxon>
        <taxon>Sordariales</taxon>
        <taxon>Chaetomiaceae</taxon>
        <taxon>Chaetomidium</taxon>
    </lineage>
</organism>
<evidence type="ECO:0000313" key="4">
    <source>
        <dbReference type="Proteomes" id="UP001302745"/>
    </source>
</evidence>
<proteinExistence type="predicted"/>
<gene>
    <name evidence="3" type="ORF">C8A00DRAFT_31354</name>
</gene>
<evidence type="ECO:0000256" key="2">
    <source>
        <dbReference type="SAM" id="SignalP"/>
    </source>
</evidence>
<feature type="chain" id="PRO_5042893146" evidence="2">
    <location>
        <begin position="18"/>
        <end position="208"/>
    </location>
</feature>
<comment type="caution">
    <text evidence="3">The sequence shown here is derived from an EMBL/GenBank/DDBJ whole genome shotgun (WGS) entry which is preliminary data.</text>
</comment>
<sequence>MKAVTFLLSALATLAIAAPAAPVAPATDLEARAFAFDINSFNGLNNFNQVNLNYLLNINSLQLSLLGNLASVNNFNIGQFQGLFQQQSFDIQGLLQLQSLHTFLQINQLGVLRGFDLGSVQLQHLNLGLLNNVGVLDLQQFVSPNVIPQVQTLASQLAVPFDPSLLAPAVGAGTPANIAVPAPSGGDAGSNVVTADEQDAQEGRSSLN</sequence>